<comment type="caution">
    <text evidence="1">The sequence shown here is derived from an EMBL/GenBank/DDBJ whole genome shotgun (WGS) entry which is preliminary data.</text>
</comment>
<accession>A0ABV2BRE1</accession>
<evidence type="ECO:0000313" key="1">
    <source>
        <dbReference type="EMBL" id="MET1254505.1"/>
    </source>
</evidence>
<dbReference type="Pfam" id="PF01381">
    <property type="entry name" value="HTH_3"/>
    <property type="match status" value="1"/>
</dbReference>
<dbReference type="InterPro" id="IPR010982">
    <property type="entry name" value="Lambda_DNA-bd_dom_sf"/>
</dbReference>
<dbReference type="PANTHER" id="PTHR40455:SF1">
    <property type="entry name" value="ANTITOXIN HIGA"/>
    <property type="match status" value="1"/>
</dbReference>
<dbReference type="SMART" id="SM00530">
    <property type="entry name" value="HTH_XRE"/>
    <property type="match status" value="1"/>
</dbReference>
<reference evidence="1 2" key="1">
    <citation type="submission" date="2024-06" db="EMBL/GenBank/DDBJ databases">
        <authorList>
            <person name="Li F."/>
        </authorList>
    </citation>
    <scope>NUCLEOTIDE SEQUENCE [LARGE SCALE GENOMIC DNA]</scope>
    <source>
        <strain evidence="1 2">GXAS 311</strain>
    </source>
</reference>
<name>A0ABV2BRE1_9GAMM</name>
<evidence type="ECO:0000313" key="2">
    <source>
        <dbReference type="Proteomes" id="UP001548189"/>
    </source>
</evidence>
<protein>
    <submittedName>
        <fullName evidence="1">Helix-turn-helix domain-containing protein</fullName>
    </submittedName>
</protein>
<dbReference type="PROSITE" id="PS50943">
    <property type="entry name" value="HTH_CROC1"/>
    <property type="match status" value="1"/>
</dbReference>
<dbReference type="CDD" id="cd00093">
    <property type="entry name" value="HTH_XRE"/>
    <property type="match status" value="1"/>
</dbReference>
<dbReference type="Gene3D" id="1.10.260.40">
    <property type="entry name" value="lambda repressor-like DNA-binding domains"/>
    <property type="match status" value="1"/>
</dbReference>
<organism evidence="1 2">
    <name type="scientific">Aliikangiella maris</name>
    <dbReference type="NCBI Taxonomy" id="3162458"/>
    <lineage>
        <taxon>Bacteria</taxon>
        <taxon>Pseudomonadati</taxon>
        <taxon>Pseudomonadota</taxon>
        <taxon>Gammaproteobacteria</taxon>
        <taxon>Oceanospirillales</taxon>
        <taxon>Pleioneaceae</taxon>
        <taxon>Aliikangiella</taxon>
    </lineage>
</organism>
<dbReference type="PANTHER" id="PTHR40455">
    <property type="entry name" value="ANTITOXIN HIGA"/>
    <property type="match status" value="1"/>
</dbReference>
<dbReference type="InterPro" id="IPR001387">
    <property type="entry name" value="Cro/C1-type_HTH"/>
</dbReference>
<dbReference type="InterPro" id="IPR039060">
    <property type="entry name" value="Antitox_HigA"/>
</dbReference>
<sequence length="137" mass="15234">MDMHEALEKAVQHWNLVSPVIDTPKNQEDYETLLVNLRDAMTLVENRPNSPLSGLIKAMARAAKEYEGTSLLENQGGALLALRYLIKLHGIKQSELKEVGSQGVVSEILSGKRTLTLRHVKELAKKFNVSPNVFIDA</sequence>
<keyword evidence="2" id="KW-1185">Reference proteome</keyword>
<dbReference type="EMBL" id="JBEVCJ010000004">
    <property type="protein sequence ID" value="MET1254505.1"/>
    <property type="molecule type" value="Genomic_DNA"/>
</dbReference>
<proteinExistence type="predicted"/>
<dbReference type="Proteomes" id="UP001548189">
    <property type="component" value="Unassembled WGS sequence"/>
</dbReference>
<gene>
    <name evidence="1" type="ORF">ABVT43_05140</name>
</gene>
<dbReference type="SUPFAM" id="SSF47413">
    <property type="entry name" value="lambda repressor-like DNA-binding domains"/>
    <property type="match status" value="1"/>
</dbReference>